<dbReference type="AlphaFoldDB" id="K4MHV9"/>
<keyword evidence="4 5" id="KW-0002">3D-structure</keyword>
<reference evidence="4 5" key="2">
    <citation type="journal article" date="2020" name="Nat. Chem. Biol.">
        <title>The bottromycin epimerase BotH defines a group of atypical alpha/beta-hydrolase-fold enzymes.</title>
        <authorList>
            <person name="Sikandar A."/>
            <person name="Franz L."/>
            <person name="Adam S."/>
            <person name="Santos-Aberturas J."/>
            <person name="Horbal L."/>
            <person name="Luzhetskyy A."/>
            <person name="Truman A.W."/>
            <person name="Kalinina O.V."/>
            <person name="Koehnke J."/>
        </authorList>
    </citation>
    <scope>X-RAY CRYSTALLOGRAPHY (1.18 ANGSTROMS) OF 2-293 IN COMPLEX WITH ZN(2+)</scope>
</reference>
<dbReference type="PDB" id="6T6Z">
    <property type="method" value="X-ray"/>
    <property type="resolution" value="1.70 A"/>
    <property type="chains" value="A=2-293"/>
</dbReference>
<keyword evidence="6" id="KW-0479">Metal-binding</keyword>
<reference evidence="3" key="1">
    <citation type="journal article" date="2012" name="Chem. Biol.">
        <title>Synthetic biotechnology to study and engineer ribosomal bottromycin biosynthesis.</title>
        <authorList>
            <person name="Huo L."/>
            <person name="Rachid S."/>
            <person name="Stadler M."/>
            <person name="Wenzel S.C."/>
            <person name="Muller R."/>
        </authorList>
    </citation>
    <scope>NUCLEOTIDE SEQUENCE</scope>
    <source>
        <strain evidence="3">BC16019</strain>
    </source>
</reference>
<evidence type="ECO:0007829" key="4">
    <source>
        <dbReference type="PDB" id="6T6H"/>
    </source>
</evidence>
<dbReference type="PDB" id="6T70">
    <property type="method" value="X-ray"/>
    <property type="resolution" value="1.58 A"/>
    <property type="chains" value="A=2-293"/>
</dbReference>
<evidence type="ECO:0007829" key="6">
    <source>
        <dbReference type="PDB" id="6T70"/>
    </source>
</evidence>
<dbReference type="PDB" id="6T6X">
    <property type="method" value="X-ray"/>
    <property type="resolution" value="1.25 A"/>
    <property type="chains" value="A=2-293"/>
</dbReference>
<sequence>MRDGNGTSRRDVFEVFSRDGTPIRGFSRPGPGETVVLVHGVAMDRRIWAESGFLDALPDAHVLALDLRGRGESGRVGTAEGHALRRYVEDVRAVLDRFGRARYSLFGTFFGGRIALQVAAVDTRVARAFSFCAHAEQVEIPEDAVEEEAVAVEGPGGHAYLRDHFTGRGAPPWMVEACARVDPGELGAATRGLLHGSDRRTERGHPDQELVLITADGDADLAPFHAGERRLGAHLWLVDAPTRIKAAGRLAEVGRRVAGVLAEGGHGTGDAPAEARTTGDAPAEARASGTGVV</sequence>
<dbReference type="Gene3D" id="3.40.50.1820">
    <property type="entry name" value="alpha/beta hydrolase"/>
    <property type="match status" value="1"/>
</dbReference>
<dbReference type="PDB" id="6T6Y">
    <property type="method" value="X-ray"/>
    <property type="resolution" value="1.40 A"/>
    <property type="chains" value="A=2-293"/>
</dbReference>
<dbReference type="InterPro" id="IPR029058">
    <property type="entry name" value="AB_hydrolase_fold"/>
</dbReference>
<evidence type="ECO:0007829" key="5">
    <source>
        <dbReference type="PDB" id="6T6X"/>
    </source>
</evidence>
<feature type="domain" description="AB hydrolase-1" evidence="2">
    <location>
        <begin position="34"/>
        <end position="140"/>
    </location>
</feature>
<evidence type="ECO:0000256" key="1">
    <source>
        <dbReference type="SAM" id="MobiDB-lite"/>
    </source>
</evidence>
<gene>
    <name evidence="3" type="primary">botH</name>
</gene>
<dbReference type="SMR" id="K4MHV9"/>
<dbReference type="GO" id="GO:0046872">
    <property type="term" value="F:metal ion binding"/>
    <property type="evidence" value="ECO:0007669"/>
    <property type="project" value="UniProtKB-KW"/>
</dbReference>
<evidence type="ECO:0000313" key="3">
    <source>
        <dbReference type="EMBL" id="AFV25485.1"/>
    </source>
</evidence>
<dbReference type="SUPFAM" id="SSF53474">
    <property type="entry name" value="alpha/beta-Hydrolases"/>
    <property type="match status" value="1"/>
</dbReference>
<dbReference type="EMBL" id="JX235926">
    <property type="protein sequence ID" value="AFV25485.1"/>
    <property type="molecule type" value="Genomic_DNA"/>
</dbReference>
<dbReference type="Pfam" id="PF00561">
    <property type="entry name" value="Abhydrolase_1"/>
    <property type="match status" value="1"/>
</dbReference>
<proteinExistence type="evidence at protein level"/>
<feature type="binding site" evidence="6">
    <location>
        <position position="158"/>
    </location>
    <ligand>
        <name>Zn(2+)</name>
        <dbReference type="ChEBI" id="CHEBI:29105"/>
    </ligand>
</feature>
<name>K4MHV9_9ACTN</name>
<dbReference type="InterPro" id="IPR000073">
    <property type="entry name" value="AB_hydrolase_1"/>
</dbReference>
<dbReference type="GO" id="GO:0003824">
    <property type="term" value="F:catalytic activity"/>
    <property type="evidence" value="ECO:0007669"/>
    <property type="project" value="UniProtKB-ARBA"/>
</dbReference>
<dbReference type="PDB" id="6T6H">
    <property type="method" value="X-ray"/>
    <property type="resolution" value="1.18 A"/>
    <property type="chains" value="A=2-293"/>
</dbReference>
<protein>
    <submittedName>
        <fullName evidence="3">BotH</fullName>
    </submittedName>
</protein>
<feature type="region of interest" description="Disordered" evidence="1">
    <location>
        <begin position="264"/>
        <end position="293"/>
    </location>
</feature>
<accession>K4MHV9</accession>
<keyword evidence="6" id="KW-0862">Zinc</keyword>
<organism evidence="3">
    <name type="scientific">Streptomyces sp. BC16019</name>
    <dbReference type="NCBI Taxonomy" id="1109705"/>
    <lineage>
        <taxon>Bacteria</taxon>
        <taxon>Bacillati</taxon>
        <taxon>Actinomycetota</taxon>
        <taxon>Actinomycetes</taxon>
        <taxon>Kitasatosporales</taxon>
        <taxon>Streptomycetaceae</taxon>
        <taxon>Streptomyces</taxon>
    </lineage>
</organism>
<dbReference type="ESTHER" id="9actn-k4mhv9">
    <property type="family name" value="BotH"/>
</dbReference>
<evidence type="ECO:0000259" key="2">
    <source>
        <dbReference type="Pfam" id="PF00561"/>
    </source>
</evidence>